<keyword evidence="1" id="KW-0812">Transmembrane</keyword>
<organism evidence="2 3">
    <name type="scientific">Polypedilum vanderplanki</name>
    <name type="common">Sleeping chironomid midge</name>
    <dbReference type="NCBI Taxonomy" id="319348"/>
    <lineage>
        <taxon>Eukaryota</taxon>
        <taxon>Metazoa</taxon>
        <taxon>Ecdysozoa</taxon>
        <taxon>Arthropoda</taxon>
        <taxon>Hexapoda</taxon>
        <taxon>Insecta</taxon>
        <taxon>Pterygota</taxon>
        <taxon>Neoptera</taxon>
        <taxon>Endopterygota</taxon>
        <taxon>Diptera</taxon>
        <taxon>Nematocera</taxon>
        <taxon>Chironomoidea</taxon>
        <taxon>Chironomidae</taxon>
        <taxon>Chironominae</taxon>
        <taxon>Polypedilum</taxon>
        <taxon>Polypedilum</taxon>
    </lineage>
</organism>
<name>A0A9J6BGM3_POLVA</name>
<proteinExistence type="predicted"/>
<accession>A0A9J6BGM3</accession>
<feature type="transmembrane region" description="Helical" evidence="1">
    <location>
        <begin position="170"/>
        <end position="190"/>
    </location>
</feature>
<keyword evidence="1" id="KW-0472">Membrane</keyword>
<dbReference type="AlphaFoldDB" id="A0A9J6BGM3"/>
<evidence type="ECO:0000313" key="3">
    <source>
        <dbReference type="Proteomes" id="UP001107558"/>
    </source>
</evidence>
<keyword evidence="1" id="KW-1133">Transmembrane helix</keyword>
<comment type="caution">
    <text evidence="2">The sequence shown here is derived from an EMBL/GenBank/DDBJ whole genome shotgun (WGS) entry which is preliminary data.</text>
</comment>
<keyword evidence="3" id="KW-1185">Reference proteome</keyword>
<dbReference type="EMBL" id="JADBJN010000004">
    <property type="protein sequence ID" value="KAG5668949.1"/>
    <property type="molecule type" value="Genomic_DNA"/>
</dbReference>
<protein>
    <submittedName>
        <fullName evidence="2">Uncharacterized protein</fullName>
    </submittedName>
</protein>
<dbReference type="OrthoDB" id="8050636at2759"/>
<gene>
    <name evidence="2" type="ORF">PVAND_016855</name>
</gene>
<dbReference type="Proteomes" id="UP001107558">
    <property type="component" value="Chromosome 4"/>
</dbReference>
<evidence type="ECO:0000256" key="1">
    <source>
        <dbReference type="SAM" id="Phobius"/>
    </source>
</evidence>
<evidence type="ECO:0000313" key="2">
    <source>
        <dbReference type="EMBL" id="KAG5668949.1"/>
    </source>
</evidence>
<reference evidence="2" key="1">
    <citation type="submission" date="2021-03" db="EMBL/GenBank/DDBJ databases">
        <title>Chromosome level genome of the anhydrobiotic midge Polypedilum vanderplanki.</title>
        <authorList>
            <person name="Yoshida Y."/>
            <person name="Kikawada T."/>
            <person name="Gusev O."/>
        </authorList>
    </citation>
    <scope>NUCLEOTIDE SEQUENCE</scope>
    <source>
        <strain evidence="2">NIAS01</strain>
        <tissue evidence="2">Whole body or cell culture</tissue>
    </source>
</reference>
<sequence length="221" mass="26341">MLFEFMTSDMRKQLPSSIEDLKEMNYTIVLEKSLTNYCERLNEEIINSRQRPNIIRVDRFEFNDLYKKALKEENKMKFAFLIDDISHANLNSTFKNSLQKMHNEKLLKMVGYSTNRNMLMQRQFDEILEKLIPSGITKYSGDYGKWLNFRPVDFEVKDSRRILSLTDLEFGFVIWLVSLSLPIACFLIEISIEYCRKIKKIVETFITSRFVEIILEVFMSY</sequence>